<evidence type="ECO:0000313" key="8">
    <source>
        <dbReference type="EMBL" id="MFA9462521.1"/>
    </source>
</evidence>
<proteinExistence type="inferred from homology"/>
<protein>
    <recommendedName>
        <fullName evidence="2">Toxin CcdB</fullName>
    </recommendedName>
    <alternativeName>
        <fullName evidence="7">Cytotoxic protein CcdB</fullName>
    </alternativeName>
    <alternativeName>
        <fullName evidence="6">Protein LetD</fullName>
    </alternativeName>
</protein>
<keyword evidence="3" id="KW-0678">Repressor</keyword>
<dbReference type="Proteomes" id="UP001575181">
    <property type="component" value="Unassembled WGS sequence"/>
</dbReference>
<evidence type="ECO:0000256" key="6">
    <source>
        <dbReference type="ARBA" id="ARBA00029628"/>
    </source>
</evidence>
<evidence type="ECO:0000256" key="1">
    <source>
        <dbReference type="ARBA" id="ARBA00005230"/>
    </source>
</evidence>
<evidence type="ECO:0000313" key="9">
    <source>
        <dbReference type="Proteomes" id="UP001575181"/>
    </source>
</evidence>
<keyword evidence="4" id="KW-0805">Transcription regulation</keyword>
<reference evidence="8 9" key="1">
    <citation type="submission" date="2024-08" db="EMBL/GenBank/DDBJ databases">
        <title>Whole-genome sequencing of halo(alkali)philic microorganisms from hypersaline lakes.</title>
        <authorList>
            <person name="Sorokin D.Y."/>
            <person name="Merkel A.Y."/>
            <person name="Messina E."/>
            <person name="Yakimov M."/>
        </authorList>
    </citation>
    <scope>NUCLEOTIDE SEQUENCE [LARGE SCALE GENOMIC DNA]</scope>
    <source>
        <strain evidence="8 9">Cl-TMA</strain>
    </source>
</reference>
<comment type="similarity">
    <text evidence="1">Belongs to the CcdB toxin family.</text>
</comment>
<name>A0ABV4U145_9GAMM</name>
<dbReference type="Gene3D" id="2.30.30.110">
    <property type="match status" value="1"/>
</dbReference>
<keyword evidence="5" id="KW-0804">Transcription</keyword>
<dbReference type="InterPro" id="IPR002712">
    <property type="entry name" value="CcdB"/>
</dbReference>
<comment type="caution">
    <text evidence="8">The sequence shown here is derived from an EMBL/GenBank/DDBJ whole genome shotgun (WGS) entry which is preliminary data.</text>
</comment>
<evidence type="ECO:0000256" key="4">
    <source>
        <dbReference type="ARBA" id="ARBA00023015"/>
    </source>
</evidence>
<keyword evidence="9" id="KW-1185">Reference proteome</keyword>
<evidence type="ECO:0000256" key="7">
    <source>
        <dbReference type="ARBA" id="ARBA00033135"/>
    </source>
</evidence>
<dbReference type="SUPFAM" id="SSF50118">
    <property type="entry name" value="Cell growth inhibitor/plasmid maintenance toxic component"/>
    <property type="match status" value="1"/>
</dbReference>
<gene>
    <name evidence="8" type="ORF">ACERLL_17075</name>
</gene>
<evidence type="ECO:0000256" key="2">
    <source>
        <dbReference type="ARBA" id="ARBA00015075"/>
    </source>
</evidence>
<sequence length="104" mass="11240">MSQFAVHRNSTPDSAVWAPYLLTLQSDLLEDLATVVVAPLVLEERFGRPAQGLNPVFHVEGHRVVLSVAELAGISRAHLGVEIQSLAEERDAIIGALDLLFTGI</sequence>
<dbReference type="RefSeq" id="WP_373657310.1">
    <property type="nucleotide sequence ID" value="NZ_JBGUAW010000016.1"/>
</dbReference>
<dbReference type="Pfam" id="PF01845">
    <property type="entry name" value="CcdB"/>
    <property type="match status" value="1"/>
</dbReference>
<evidence type="ECO:0000256" key="5">
    <source>
        <dbReference type="ARBA" id="ARBA00023163"/>
    </source>
</evidence>
<accession>A0ABV4U145</accession>
<dbReference type="EMBL" id="JBGUAW010000016">
    <property type="protein sequence ID" value="MFA9462521.1"/>
    <property type="molecule type" value="Genomic_DNA"/>
</dbReference>
<organism evidence="8 9">
    <name type="scientific">Thiohalorhabdus methylotrophus</name>
    <dbReference type="NCBI Taxonomy" id="3242694"/>
    <lineage>
        <taxon>Bacteria</taxon>
        <taxon>Pseudomonadati</taxon>
        <taxon>Pseudomonadota</taxon>
        <taxon>Gammaproteobacteria</taxon>
        <taxon>Thiohalorhabdales</taxon>
        <taxon>Thiohalorhabdaceae</taxon>
        <taxon>Thiohalorhabdus</taxon>
    </lineage>
</organism>
<evidence type="ECO:0000256" key="3">
    <source>
        <dbReference type="ARBA" id="ARBA00022491"/>
    </source>
</evidence>
<dbReference type="InterPro" id="IPR011067">
    <property type="entry name" value="Plasmid_toxin/cell-grow_inhib"/>
</dbReference>